<dbReference type="RefSeq" id="WP_041890496.1">
    <property type="nucleotide sequence ID" value="NZ_CP010817.1"/>
</dbReference>
<dbReference type="KEGG" id="mpw:MPR_1320"/>
<organism evidence="1 2">
    <name type="scientific">Myroides profundi</name>
    <dbReference type="NCBI Taxonomy" id="480520"/>
    <lineage>
        <taxon>Bacteria</taxon>
        <taxon>Pseudomonadati</taxon>
        <taxon>Bacteroidota</taxon>
        <taxon>Flavobacteriia</taxon>
        <taxon>Flavobacteriales</taxon>
        <taxon>Flavobacteriaceae</taxon>
        <taxon>Myroides</taxon>
    </lineage>
</organism>
<sequence length="357" mass="42111">MRETPEFIDTYSDDLLYLIDLRDSYLTHPGKVVIDFLFQASISRLFCVFMIGGIEAMIENWKERDTNNILEPYFAKSSNEDRITALSNSFKTNRIDVDEKILKQYLAIKYVRNTIVHSGWNENQKDFITEQGFPTDTRKLTDDHLQIMYAVNNEMMMYIASIQLKNYIKLGDYKKLPDYKRYFTKNQLAGFLWQNLEKINSLIGQNKEITQDMLEEALYDWSLYKELVLTNHIDISKLENSSLILQKLVDERKYSKIPIGYLDFERISSTEIESDEFLEFLSEVLNLKKEEVLNFIEAYNVAKKCYERMKNITASSLLKKLSKSELSISSYNIEQEAELAEKTFKLGRLYYDYAEQR</sequence>
<evidence type="ECO:0000313" key="2">
    <source>
        <dbReference type="Proteomes" id="UP000183496"/>
    </source>
</evidence>
<reference evidence="1 2" key="1">
    <citation type="submission" date="2016-10" db="EMBL/GenBank/DDBJ databases">
        <authorList>
            <person name="Varghese N."/>
            <person name="Submissions S."/>
        </authorList>
    </citation>
    <scope>NUCLEOTIDE SEQUENCE [LARGE SCALE GENOMIC DNA]</scope>
    <source>
        <strain evidence="2">DSM 19823 / KCTC 23066 / CCTCC M 208030 / D25</strain>
    </source>
</reference>
<dbReference type="EMBL" id="FOFY01000007">
    <property type="protein sequence ID" value="SEQ94598.1"/>
    <property type="molecule type" value="Genomic_DNA"/>
</dbReference>
<dbReference type="AlphaFoldDB" id="A0AAJ4W473"/>
<accession>A0AAJ4W473</accession>
<keyword evidence="2" id="KW-1185">Reference proteome</keyword>
<name>A0AAJ4W473_MYRPR</name>
<gene>
    <name evidence="1" type="ORF">SAMN04488089_107188</name>
</gene>
<protein>
    <submittedName>
        <fullName evidence="1">Uncharacterized protein</fullName>
    </submittedName>
</protein>
<dbReference type="Proteomes" id="UP000183496">
    <property type="component" value="Unassembled WGS sequence"/>
</dbReference>
<comment type="caution">
    <text evidence="1">The sequence shown here is derived from an EMBL/GenBank/DDBJ whole genome shotgun (WGS) entry which is preliminary data.</text>
</comment>
<proteinExistence type="predicted"/>
<evidence type="ECO:0000313" key="1">
    <source>
        <dbReference type="EMBL" id="SEQ94598.1"/>
    </source>
</evidence>